<evidence type="ECO:0000256" key="1">
    <source>
        <dbReference type="ARBA" id="ARBA00008857"/>
    </source>
</evidence>
<dbReference type="Pfam" id="PF00589">
    <property type="entry name" value="Phage_integrase"/>
    <property type="match status" value="1"/>
</dbReference>
<gene>
    <name evidence="8" type="ORF">BST27_17100</name>
</gene>
<dbReference type="PROSITE" id="PS51898">
    <property type="entry name" value="TYR_RECOMBINASE"/>
    <property type="match status" value="1"/>
</dbReference>
<dbReference type="AlphaFoldDB" id="A0A1T3W9Q3"/>
<evidence type="ECO:0000256" key="5">
    <source>
        <dbReference type="PROSITE-ProRule" id="PRU01248"/>
    </source>
</evidence>
<keyword evidence="9" id="KW-1185">Reference proteome</keyword>
<dbReference type="Pfam" id="PF02899">
    <property type="entry name" value="Phage_int_SAM_1"/>
    <property type="match status" value="1"/>
</dbReference>
<dbReference type="RefSeq" id="WP_079219696.1">
    <property type="nucleotide sequence ID" value="NZ_CBCRZH010000043.1"/>
</dbReference>
<keyword evidence="4" id="KW-0233">DNA recombination</keyword>
<dbReference type="InterPro" id="IPR010998">
    <property type="entry name" value="Integrase_recombinase_N"/>
</dbReference>
<proteinExistence type="inferred from homology"/>
<evidence type="ECO:0000313" key="9">
    <source>
        <dbReference type="Proteomes" id="UP000192739"/>
    </source>
</evidence>
<sequence>MARRKPPALDLAALLPSWELALRAERKSPQTIKSYGDGVRAFVRWCESNGHSPALSRDMVKGFVADLLDAGAEPATARARQLGVRRFSAWLEEEGEVDTDPLLGLKSPKLDTKVTESLTEVELRKLIKACGGKEFRDRRDEAIVRLMAETGMRAGELCGLTVADVDLNRGLVTVRRGKGGKGRVAPFGDQTARAIDRYVRARRAHRLAATEALWLGDRGKSLEYYGLHAALKYRAQLAGLTNFHPHLLRHTAASRWLAAGGSEGGLMAVAGWSTRDMIDRYTRATAAERAAAEARGLGLGEL</sequence>
<keyword evidence="2" id="KW-0229">DNA integration</keyword>
<dbReference type="CDD" id="cd00397">
    <property type="entry name" value="DNA_BRE_C"/>
    <property type="match status" value="1"/>
</dbReference>
<dbReference type="GO" id="GO:0003677">
    <property type="term" value="F:DNA binding"/>
    <property type="evidence" value="ECO:0007669"/>
    <property type="project" value="UniProtKB-UniRule"/>
</dbReference>
<keyword evidence="3 5" id="KW-0238">DNA-binding</keyword>
<dbReference type="Gene3D" id="1.10.443.10">
    <property type="entry name" value="Intergrase catalytic core"/>
    <property type="match status" value="1"/>
</dbReference>
<evidence type="ECO:0000256" key="4">
    <source>
        <dbReference type="ARBA" id="ARBA00023172"/>
    </source>
</evidence>
<dbReference type="EMBL" id="MVHT01000047">
    <property type="protein sequence ID" value="ORB01732.1"/>
    <property type="molecule type" value="Genomic_DNA"/>
</dbReference>
<evidence type="ECO:0000259" key="7">
    <source>
        <dbReference type="PROSITE" id="PS51900"/>
    </source>
</evidence>
<evidence type="ECO:0000256" key="3">
    <source>
        <dbReference type="ARBA" id="ARBA00023125"/>
    </source>
</evidence>
<dbReference type="PROSITE" id="PS51900">
    <property type="entry name" value="CB"/>
    <property type="match status" value="1"/>
</dbReference>
<reference evidence="8 9" key="1">
    <citation type="submission" date="2017-02" db="EMBL/GenBank/DDBJ databases">
        <title>The new phylogeny of genus Mycobacterium.</title>
        <authorList>
            <person name="Tortoli E."/>
            <person name="Trovato A."/>
            <person name="Cirillo D.M."/>
        </authorList>
    </citation>
    <scope>NUCLEOTIDE SEQUENCE [LARGE SCALE GENOMIC DNA]</scope>
    <source>
        <strain evidence="8 9">DSM 44049</strain>
    </source>
</reference>
<feature type="domain" description="Core-binding (CB)" evidence="7">
    <location>
        <begin position="9"/>
        <end position="92"/>
    </location>
</feature>
<dbReference type="InterPro" id="IPR013762">
    <property type="entry name" value="Integrase-like_cat_sf"/>
</dbReference>
<dbReference type="InterPro" id="IPR002104">
    <property type="entry name" value="Integrase_catalytic"/>
</dbReference>
<accession>A0A1T3W9Q3</accession>
<dbReference type="OrthoDB" id="3183879at2"/>
<name>A0A1T3W9Q3_MYCIE</name>
<organism evidence="8 9">
    <name type="scientific">Mycobacterium intermedium</name>
    <dbReference type="NCBI Taxonomy" id="28445"/>
    <lineage>
        <taxon>Bacteria</taxon>
        <taxon>Bacillati</taxon>
        <taxon>Actinomycetota</taxon>
        <taxon>Actinomycetes</taxon>
        <taxon>Mycobacteriales</taxon>
        <taxon>Mycobacteriaceae</taxon>
        <taxon>Mycobacterium</taxon>
        <taxon>Mycobacterium simiae complex</taxon>
    </lineage>
</organism>
<dbReference type="SUPFAM" id="SSF56349">
    <property type="entry name" value="DNA breaking-rejoining enzymes"/>
    <property type="match status" value="1"/>
</dbReference>
<evidence type="ECO:0000259" key="6">
    <source>
        <dbReference type="PROSITE" id="PS51898"/>
    </source>
</evidence>
<evidence type="ECO:0000256" key="2">
    <source>
        <dbReference type="ARBA" id="ARBA00022908"/>
    </source>
</evidence>
<comment type="caution">
    <text evidence="8">The sequence shown here is derived from an EMBL/GenBank/DDBJ whole genome shotgun (WGS) entry which is preliminary data.</text>
</comment>
<dbReference type="InterPro" id="IPR050090">
    <property type="entry name" value="Tyrosine_recombinase_XerCD"/>
</dbReference>
<dbReference type="InterPro" id="IPR011010">
    <property type="entry name" value="DNA_brk_join_enz"/>
</dbReference>
<comment type="similarity">
    <text evidence="1">Belongs to the 'phage' integrase family.</text>
</comment>
<dbReference type="PANTHER" id="PTHR30349:SF41">
    <property type="entry name" value="INTEGRASE_RECOMBINASE PROTEIN MJ0367-RELATED"/>
    <property type="match status" value="1"/>
</dbReference>
<dbReference type="PANTHER" id="PTHR30349">
    <property type="entry name" value="PHAGE INTEGRASE-RELATED"/>
    <property type="match status" value="1"/>
</dbReference>
<feature type="domain" description="Tyr recombinase" evidence="6">
    <location>
        <begin position="113"/>
        <end position="295"/>
    </location>
</feature>
<dbReference type="Proteomes" id="UP000192739">
    <property type="component" value="Unassembled WGS sequence"/>
</dbReference>
<dbReference type="GO" id="GO:0015074">
    <property type="term" value="P:DNA integration"/>
    <property type="evidence" value="ECO:0007669"/>
    <property type="project" value="UniProtKB-KW"/>
</dbReference>
<dbReference type="Gene3D" id="1.10.150.130">
    <property type="match status" value="1"/>
</dbReference>
<protein>
    <submittedName>
        <fullName evidence="8">Integrase</fullName>
    </submittedName>
</protein>
<dbReference type="InterPro" id="IPR044068">
    <property type="entry name" value="CB"/>
</dbReference>
<dbReference type="GO" id="GO:0006310">
    <property type="term" value="P:DNA recombination"/>
    <property type="evidence" value="ECO:0007669"/>
    <property type="project" value="UniProtKB-KW"/>
</dbReference>
<evidence type="ECO:0000313" key="8">
    <source>
        <dbReference type="EMBL" id="ORB01732.1"/>
    </source>
</evidence>
<dbReference type="InterPro" id="IPR004107">
    <property type="entry name" value="Integrase_SAM-like_N"/>
</dbReference>